<dbReference type="Proteomes" id="UP000790787">
    <property type="component" value="Chromosome 5"/>
</dbReference>
<evidence type="ECO:0000313" key="2">
    <source>
        <dbReference type="RefSeq" id="XP_075109114.1"/>
    </source>
</evidence>
<evidence type="ECO:0000313" key="1">
    <source>
        <dbReference type="Proteomes" id="UP000790787"/>
    </source>
</evidence>
<reference evidence="2" key="2">
    <citation type="submission" date="2025-08" db="UniProtKB">
        <authorList>
            <consortium name="RefSeq"/>
        </authorList>
    </citation>
    <scope>IDENTIFICATION</scope>
    <source>
        <tissue evidence="2">Leaf</tissue>
    </source>
</reference>
<gene>
    <name evidence="2" type="primary">LOC142180910</name>
</gene>
<dbReference type="RefSeq" id="XP_075109114.1">
    <property type="nucleotide sequence ID" value="XM_075253013.1"/>
</dbReference>
<name>A0AC58UIQ8_TOBAC</name>
<accession>A0AC58UIQ8</accession>
<proteinExistence type="predicted"/>
<sequence length="285" mass="32496">MGEPEVEIPRIDHNHPLYLRESDTPALLVKNKLGFIERTCVKGSYKSELANPWERCNVVVLSWIGKTVALKLQPSIIYASNVSKVWSEFKERFDKSNLTQTYRLWKMIGSLIQGTDSVTIYYSKIKDLWDEVDLLVAGHGCDCEETRPFIEQFKNLRLLHFLVSLNESYSHVRSQVLLKTPMLTVNQAYALLIQEESQRTLGTGESNSEVLTMLTGKNQTFNQGFNAKNPRLICDFCGYKGHLKENCCKTIGYPPDFKSKKKAWIQGVKPYANDVAAETWNTSST</sequence>
<keyword evidence="1" id="KW-1185">Reference proteome</keyword>
<organism evidence="1 2">
    <name type="scientific">Nicotiana tabacum</name>
    <name type="common">Common tobacco</name>
    <dbReference type="NCBI Taxonomy" id="4097"/>
    <lineage>
        <taxon>Eukaryota</taxon>
        <taxon>Viridiplantae</taxon>
        <taxon>Streptophyta</taxon>
        <taxon>Embryophyta</taxon>
        <taxon>Tracheophyta</taxon>
        <taxon>Spermatophyta</taxon>
        <taxon>Magnoliopsida</taxon>
        <taxon>eudicotyledons</taxon>
        <taxon>Gunneridae</taxon>
        <taxon>Pentapetalae</taxon>
        <taxon>asterids</taxon>
        <taxon>lamiids</taxon>
        <taxon>Solanales</taxon>
        <taxon>Solanaceae</taxon>
        <taxon>Nicotianoideae</taxon>
        <taxon>Nicotianeae</taxon>
        <taxon>Nicotiana</taxon>
    </lineage>
</organism>
<protein>
    <submittedName>
        <fullName evidence="2">Uncharacterized protein LOC142180910</fullName>
    </submittedName>
</protein>
<reference evidence="1" key="1">
    <citation type="journal article" date="2014" name="Nat. Commun.">
        <title>The tobacco genome sequence and its comparison with those of tomato and potato.</title>
        <authorList>
            <person name="Sierro N."/>
            <person name="Battey J.N."/>
            <person name="Ouadi S."/>
            <person name="Bakaher N."/>
            <person name="Bovet L."/>
            <person name="Willig A."/>
            <person name="Goepfert S."/>
            <person name="Peitsch M.C."/>
            <person name="Ivanov N.V."/>
        </authorList>
    </citation>
    <scope>NUCLEOTIDE SEQUENCE [LARGE SCALE GENOMIC DNA]</scope>
</reference>